<evidence type="ECO:0000256" key="1">
    <source>
        <dbReference type="SAM" id="Phobius"/>
    </source>
</evidence>
<evidence type="ECO:0000313" key="2">
    <source>
        <dbReference type="EMBL" id="BAM05780.1"/>
    </source>
</evidence>
<name>I0IKI1_LEPFC</name>
<dbReference type="Proteomes" id="UP000007382">
    <property type="component" value="Chromosome"/>
</dbReference>
<feature type="transmembrane region" description="Helical" evidence="1">
    <location>
        <begin position="20"/>
        <end position="45"/>
    </location>
</feature>
<keyword evidence="1" id="KW-0472">Membrane</keyword>
<reference evidence="2 3" key="1">
    <citation type="journal article" date="2012" name="J. Bacteriol.">
        <title>Complete Genome Sequence of Leptospirillum ferrooxidans Strain C2-3, Isolated from a Fresh Volcanic Ash Deposit on the Island of Miyake, Japan.</title>
        <authorList>
            <person name="Fujimura R."/>
            <person name="Sato Y."/>
            <person name="Nishizawa T."/>
            <person name="Oshima K."/>
            <person name="Kim S.-W."/>
            <person name="Hattori M."/>
            <person name="Kamijo T."/>
            <person name="Ohta H."/>
        </authorList>
    </citation>
    <scope>NUCLEOTIDE SEQUENCE [LARGE SCALE GENOMIC DNA]</scope>
    <source>
        <strain evidence="2 3">C2-3</strain>
    </source>
</reference>
<dbReference type="EMBL" id="AP012342">
    <property type="protein sequence ID" value="BAM05780.1"/>
    <property type="molecule type" value="Genomic_DNA"/>
</dbReference>
<evidence type="ECO:0000313" key="3">
    <source>
        <dbReference type="Proteomes" id="UP000007382"/>
    </source>
</evidence>
<keyword evidence="3" id="KW-1185">Reference proteome</keyword>
<dbReference type="STRING" id="1162668.LFE_0050"/>
<dbReference type="RefSeq" id="WP_014448275.1">
    <property type="nucleotide sequence ID" value="NC_017094.1"/>
</dbReference>
<keyword evidence="1" id="KW-0812">Transmembrane</keyword>
<accession>I0IKI1</accession>
<reference evidence="3" key="2">
    <citation type="submission" date="2012-03" db="EMBL/GenBank/DDBJ databases">
        <title>The complete genome sequence of the pioneer microbe on fresh volcanic deposit, Leptospirillum ferrooxidans strain C2-3.</title>
        <authorList>
            <person name="Fujimura R."/>
            <person name="Sato Y."/>
            <person name="Nishizawa T."/>
            <person name="Nanba K."/>
            <person name="Oshima K."/>
            <person name="Hattori M."/>
            <person name="Kamijo T."/>
            <person name="Ohta H."/>
        </authorList>
    </citation>
    <scope>NUCLEOTIDE SEQUENCE [LARGE SCALE GENOMIC DNA]</scope>
    <source>
        <strain evidence="3">C2-3</strain>
    </source>
</reference>
<dbReference type="HOGENOM" id="CLU_203183_0_0_0"/>
<dbReference type="AlphaFoldDB" id="I0IKI1"/>
<sequence length="50" mass="5464">MAHGMLANYKFGTFTPHPDFNANVTLFVIFVVLTGAAALVSFTIVKSFEK</sequence>
<proteinExistence type="predicted"/>
<dbReference type="KEGG" id="lfc:LFE_0050"/>
<organism evidence="2 3">
    <name type="scientific">Leptospirillum ferrooxidans (strain C2-3)</name>
    <dbReference type="NCBI Taxonomy" id="1162668"/>
    <lineage>
        <taxon>Bacteria</taxon>
        <taxon>Pseudomonadati</taxon>
        <taxon>Nitrospirota</taxon>
        <taxon>Nitrospiria</taxon>
        <taxon>Nitrospirales</taxon>
        <taxon>Nitrospiraceae</taxon>
        <taxon>Leptospirillum</taxon>
    </lineage>
</organism>
<keyword evidence="1" id="KW-1133">Transmembrane helix</keyword>
<protein>
    <submittedName>
        <fullName evidence="2">Uncharacterized protein</fullName>
    </submittedName>
</protein>
<gene>
    <name evidence="2" type="ordered locus">LFE_0050</name>
</gene>